<proteinExistence type="predicted"/>
<name>A0A5B7DYM0_PORTR</name>
<evidence type="ECO:0000313" key="2">
    <source>
        <dbReference type="Proteomes" id="UP000324222"/>
    </source>
</evidence>
<protein>
    <submittedName>
        <fullName evidence="1">Uncharacterized protein</fullName>
    </submittedName>
</protein>
<sequence length="120" mass="13407">MEHAIKGKLAKGNIKNEIRQKAHIIVSPPYDIMASCGVSAPNLQALPSWQDLPQVVRQFMATAPTSKDLQSLAQQVITLVKALLRMSTRSSLHHHHRHLDTKFSCQLAITQFSGMWVGLR</sequence>
<accession>A0A5B7DYM0</accession>
<organism evidence="1 2">
    <name type="scientific">Portunus trituberculatus</name>
    <name type="common">Swimming crab</name>
    <name type="synonym">Neptunus trituberculatus</name>
    <dbReference type="NCBI Taxonomy" id="210409"/>
    <lineage>
        <taxon>Eukaryota</taxon>
        <taxon>Metazoa</taxon>
        <taxon>Ecdysozoa</taxon>
        <taxon>Arthropoda</taxon>
        <taxon>Crustacea</taxon>
        <taxon>Multicrustacea</taxon>
        <taxon>Malacostraca</taxon>
        <taxon>Eumalacostraca</taxon>
        <taxon>Eucarida</taxon>
        <taxon>Decapoda</taxon>
        <taxon>Pleocyemata</taxon>
        <taxon>Brachyura</taxon>
        <taxon>Eubrachyura</taxon>
        <taxon>Portunoidea</taxon>
        <taxon>Portunidae</taxon>
        <taxon>Portuninae</taxon>
        <taxon>Portunus</taxon>
    </lineage>
</organism>
<evidence type="ECO:0000313" key="1">
    <source>
        <dbReference type="EMBL" id="MPC26209.1"/>
    </source>
</evidence>
<gene>
    <name evidence="1" type="ORF">E2C01_019343</name>
</gene>
<dbReference type="EMBL" id="VSRR010001570">
    <property type="protein sequence ID" value="MPC26209.1"/>
    <property type="molecule type" value="Genomic_DNA"/>
</dbReference>
<keyword evidence="2" id="KW-1185">Reference proteome</keyword>
<dbReference type="Proteomes" id="UP000324222">
    <property type="component" value="Unassembled WGS sequence"/>
</dbReference>
<reference evidence="1 2" key="1">
    <citation type="submission" date="2019-05" db="EMBL/GenBank/DDBJ databases">
        <title>Another draft genome of Portunus trituberculatus and its Hox gene families provides insights of decapod evolution.</title>
        <authorList>
            <person name="Jeong J.-H."/>
            <person name="Song I."/>
            <person name="Kim S."/>
            <person name="Choi T."/>
            <person name="Kim D."/>
            <person name="Ryu S."/>
            <person name="Kim W."/>
        </authorList>
    </citation>
    <scope>NUCLEOTIDE SEQUENCE [LARGE SCALE GENOMIC DNA]</scope>
    <source>
        <tissue evidence="1">Muscle</tissue>
    </source>
</reference>
<comment type="caution">
    <text evidence="1">The sequence shown here is derived from an EMBL/GenBank/DDBJ whole genome shotgun (WGS) entry which is preliminary data.</text>
</comment>
<dbReference type="AlphaFoldDB" id="A0A5B7DYM0"/>